<dbReference type="GO" id="GO:0016747">
    <property type="term" value="F:acyltransferase activity, transferring groups other than amino-acyl groups"/>
    <property type="evidence" value="ECO:0007669"/>
    <property type="project" value="InterPro"/>
</dbReference>
<dbReference type="InterPro" id="IPR016181">
    <property type="entry name" value="Acyl_CoA_acyltransferase"/>
</dbReference>
<feature type="domain" description="N-acetyltransferase" evidence="4">
    <location>
        <begin position="19"/>
        <end position="111"/>
    </location>
</feature>
<proteinExistence type="inferred from homology"/>
<dbReference type="AlphaFoldDB" id="A0A174HXQ0"/>
<evidence type="ECO:0000259" key="4">
    <source>
        <dbReference type="PROSITE" id="PS51186"/>
    </source>
</evidence>
<dbReference type="PROSITE" id="PS51186">
    <property type="entry name" value="GNAT"/>
    <property type="match status" value="1"/>
</dbReference>
<organism evidence="5 6">
    <name type="scientific">Clostridium disporicum</name>
    <dbReference type="NCBI Taxonomy" id="84024"/>
    <lineage>
        <taxon>Bacteria</taxon>
        <taxon>Bacillati</taxon>
        <taxon>Bacillota</taxon>
        <taxon>Clostridia</taxon>
        <taxon>Eubacteriales</taxon>
        <taxon>Clostridiaceae</taxon>
        <taxon>Clostridium</taxon>
    </lineage>
</organism>
<protein>
    <submittedName>
        <fullName evidence="5">N-acetyltransferase GCN5</fullName>
    </submittedName>
</protein>
<dbReference type="Pfam" id="PF13302">
    <property type="entry name" value="Acetyltransf_3"/>
    <property type="match status" value="1"/>
</dbReference>
<dbReference type="PANTHER" id="PTHR43792:SF8">
    <property type="entry name" value="[RIBOSOMAL PROTEIN US5]-ALANINE N-ACETYLTRANSFERASE"/>
    <property type="match status" value="1"/>
</dbReference>
<evidence type="ECO:0000256" key="1">
    <source>
        <dbReference type="ARBA" id="ARBA00022679"/>
    </source>
</evidence>
<dbReference type="SUPFAM" id="SSF55729">
    <property type="entry name" value="Acyl-CoA N-acyltransferases (Nat)"/>
    <property type="match status" value="1"/>
</dbReference>
<evidence type="ECO:0000313" key="6">
    <source>
        <dbReference type="Proteomes" id="UP000095558"/>
    </source>
</evidence>
<dbReference type="PANTHER" id="PTHR43792">
    <property type="entry name" value="GNAT FAMILY, PUTATIVE (AFU_ORTHOLOGUE AFUA_3G00765)-RELATED-RELATED"/>
    <property type="match status" value="1"/>
</dbReference>
<dbReference type="Gene3D" id="3.40.630.30">
    <property type="match status" value="1"/>
</dbReference>
<accession>A0A174HXQ0</accession>
<comment type="similarity">
    <text evidence="3">Belongs to the acetyltransferase family. RimJ subfamily.</text>
</comment>
<keyword evidence="1 5" id="KW-0808">Transferase</keyword>
<gene>
    <name evidence="5" type="ORF">ERS852470_00445</name>
</gene>
<sequence length="111" mass="13381">MRIETDYLIIRNFELKDEKDLREYMLQRIDAEFEGYPDFKKEKSKEEIKFRAESDEFFAIELKETHKVIGNIYLGKREFNNRELGYVLNENYQNKGYGTQASKAIVEYAFE</sequence>
<name>A0A174HXQ0_9CLOT</name>
<keyword evidence="2" id="KW-0012">Acyltransferase</keyword>
<dbReference type="Proteomes" id="UP000095558">
    <property type="component" value="Unassembled WGS sequence"/>
</dbReference>
<dbReference type="InterPro" id="IPR051531">
    <property type="entry name" value="N-acetyltransferase"/>
</dbReference>
<evidence type="ECO:0000256" key="3">
    <source>
        <dbReference type="ARBA" id="ARBA00038502"/>
    </source>
</evidence>
<evidence type="ECO:0000313" key="5">
    <source>
        <dbReference type="EMBL" id="CUN66733.1"/>
    </source>
</evidence>
<reference evidence="5 6" key="1">
    <citation type="submission" date="2015-09" db="EMBL/GenBank/DDBJ databases">
        <authorList>
            <consortium name="Pathogen Informatics"/>
        </authorList>
    </citation>
    <scope>NUCLEOTIDE SEQUENCE [LARGE SCALE GENOMIC DNA]</scope>
    <source>
        <strain evidence="5 6">2789STDY5834855</strain>
    </source>
</reference>
<dbReference type="RefSeq" id="WP_242833211.1">
    <property type="nucleotide sequence ID" value="NZ_CYYT01000032.1"/>
</dbReference>
<dbReference type="InterPro" id="IPR000182">
    <property type="entry name" value="GNAT_dom"/>
</dbReference>
<dbReference type="GeneID" id="83013736"/>
<evidence type="ECO:0000256" key="2">
    <source>
        <dbReference type="ARBA" id="ARBA00023315"/>
    </source>
</evidence>
<dbReference type="EMBL" id="CYZV01000003">
    <property type="protein sequence ID" value="CUN66733.1"/>
    <property type="molecule type" value="Genomic_DNA"/>
</dbReference>